<protein>
    <submittedName>
        <fullName evidence="3">Uncharacterized protein</fullName>
    </submittedName>
</protein>
<evidence type="ECO:0000313" key="3">
    <source>
        <dbReference type="EMBL" id="HJA93570.1"/>
    </source>
</evidence>
<evidence type="ECO:0000313" key="4">
    <source>
        <dbReference type="Proteomes" id="UP000886858"/>
    </source>
</evidence>
<dbReference type="EMBL" id="DWYY01000117">
    <property type="protein sequence ID" value="HJA93570.1"/>
    <property type="molecule type" value="Genomic_DNA"/>
</dbReference>
<feature type="transmembrane region" description="Helical" evidence="2">
    <location>
        <begin position="22"/>
        <end position="41"/>
    </location>
</feature>
<feature type="compositionally biased region" description="Basic and acidic residues" evidence="1">
    <location>
        <begin position="319"/>
        <end position="329"/>
    </location>
</feature>
<feature type="transmembrane region" description="Helical" evidence="2">
    <location>
        <begin position="112"/>
        <end position="130"/>
    </location>
</feature>
<feature type="transmembrane region" description="Helical" evidence="2">
    <location>
        <begin position="215"/>
        <end position="239"/>
    </location>
</feature>
<reference evidence="3" key="1">
    <citation type="journal article" date="2021" name="PeerJ">
        <title>Extensive microbial diversity within the chicken gut microbiome revealed by metagenomics and culture.</title>
        <authorList>
            <person name="Gilroy R."/>
            <person name="Ravi A."/>
            <person name="Getino M."/>
            <person name="Pursley I."/>
            <person name="Horton D.L."/>
            <person name="Alikhan N.F."/>
            <person name="Baker D."/>
            <person name="Gharbi K."/>
            <person name="Hall N."/>
            <person name="Watson M."/>
            <person name="Adriaenssens E.M."/>
            <person name="Foster-Nyarko E."/>
            <person name="Jarju S."/>
            <person name="Secka A."/>
            <person name="Antonio M."/>
            <person name="Oren A."/>
            <person name="Chaudhuri R.R."/>
            <person name="La Ragione R."/>
            <person name="Hildebrand F."/>
            <person name="Pallen M.J."/>
        </authorList>
    </citation>
    <scope>NUCLEOTIDE SEQUENCE</scope>
    <source>
        <strain evidence="3">CHK179-7159</strain>
    </source>
</reference>
<feature type="transmembrane region" description="Helical" evidence="2">
    <location>
        <begin position="191"/>
        <end position="208"/>
    </location>
</feature>
<feature type="transmembrane region" description="Helical" evidence="2">
    <location>
        <begin position="53"/>
        <end position="79"/>
    </location>
</feature>
<proteinExistence type="predicted"/>
<dbReference type="AlphaFoldDB" id="A0A9D2L1M4"/>
<feature type="region of interest" description="Disordered" evidence="1">
    <location>
        <begin position="307"/>
        <end position="329"/>
    </location>
</feature>
<organism evidence="3 4">
    <name type="scientific">Candidatus Eisenbergiella merdipullorum</name>
    <dbReference type="NCBI Taxonomy" id="2838553"/>
    <lineage>
        <taxon>Bacteria</taxon>
        <taxon>Bacillati</taxon>
        <taxon>Bacillota</taxon>
        <taxon>Clostridia</taxon>
        <taxon>Lachnospirales</taxon>
        <taxon>Lachnospiraceae</taxon>
        <taxon>Eisenbergiella</taxon>
    </lineage>
</organism>
<comment type="caution">
    <text evidence="3">The sequence shown here is derived from an EMBL/GenBank/DDBJ whole genome shotgun (WGS) entry which is preliminary data.</text>
</comment>
<keyword evidence="2" id="KW-0812">Transmembrane</keyword>
<accession>A0A9D2L1M4</accession>
<keyword evidence="2" id="KW-0472">Membrane</keyword>
<feature type="transmembrane region" description="Helical" evidence="2">
    <location>
        <begin position="245"/>
        <end position="265"/>
    </location>
</feature>
<reference evidence="3" key="2">
    <citation type="submission" date="2021-04" db="EMBL/GenBank/DDBJ databases">
        <authorList>
            <person name="Gilroy R."/>
        </authorList>
    </citation>
    <scope>NUCLEOTIDE SEQUENCE</scope>
    <source>
        <strain evidence="3">CHK179-7159</strain>
    </source>
</reference>
<feature type="transmembrane region" description="Helical" evidence="2">
    <location>
        <begin position="85"/>
        <end position="105"/>
    </location>
</feature>
<dbReference type="Proteomes" id="UP000886858">
    <property type="component" value="Unassembled WGS sequence"/>
</dbReference>
<feature type="compositionally biased region" description="Basic residues" evidence="1">
    <location>
        <begin position="307"/>
        <end position="318"/>
    </location>
</feature>
<evidence type="ECO:0000256" key="2">
    <source>
        <dbReference type="SAM" id="Phobius"/>
    </source>
</evidence>
<name>A0A9D2L1M4_9FIRM</name>
<gene>
    <name evidence="3" type="ORF">H9717_10745</name>
</gene>
<evidence type="ECO:0000256" key="1">
    <source>
        <dbReference type="SAM" id="MobiDB-lite"/>
    </source>
</evidence>
<keyword evidence="2" id="KW-1133">Transmembrane helix</keyword>
<sequence length="329" mass="36369">MTTSLLVAREYIRNFYVKHEEYAVPLLKFVLALISLLAVNAKLGYMSQIDGAAAVLITALVCSFMPRGFTLLAAAAFVTLHLYEVSLECAGVALVVFLLLFLLYLRFTPKGAVLVLITPLLFAVKIPYAAPILAGLLGNPLSAVAVVCGVIVYYLISYMSMNASLLSATAVESMVTRIREILDGVFGNREMLIIAAAFVVTTILVYLVRRLSVDYSWTIAIISGALLDIVVILVGDLIYNADFSILGVLLGSVGAVCVSSVVQFFRFNLDYSRTEKVQFEDDEYYYYVKAVPKLAVTTPEKKVKKITTQRSNRRVRHTNTRDAAYRQRD</sequence>
<feature type="transmembrane region" description="Helical" evidence="2">
    <location>
        <begin position="136"/>
        <end position="156"/>
    </location>
</feature>